<dbReference type="InterPro" id="IPR051043">
    <property type="entry name" value="Sulfatase_Mod_Factor_Kinase"/>
</dbReference>
<feature type="chain" id="PRO_5046889200" evidence="2">
    <location>
        <begin position="22"/>
        <end position="526"/>
    </location>
</feature>
<proteinExistence type="predicted"/>
<dbReference type="Proteomes" id="UP001055153">
    <property type="component" value="Unassembled WGS sequence"/>
</dbReference>
<dbReference type="InterPro" id="IPR029030">
    <property type="entry name" value="Caspase-like_dom_sf"/>
</dbReference>
<feature type="compositionally biased region" description="Pro residues" evidence="1">
    <location>
        <begin position="262"/>
        <end position="277"/>
    </location>
</feature>
<evidence type="ECO:0000313" key="4">
    <source>
        <dbReference type="EMBL" id="GJD99687.1"/>
    </source>
</evidence>
<dbReference type="PANTHER" id="PTHR23150">
    <property type="entry name" value="SULFATASE MODIFYING FACTOR 1, 2"/>
    <property type="match status" value="1"/>
</dbReference>
<dbReference type="PANTHER" id="PTHR23150:SF35">
    <property type="entry name" value="BLL6746 PROTEIN"/>
    <property type="match status" value="1"/>
</dbReference>
<accession>A0ABQ4SD01</accession>
<dbReference type="SUPFAM" id="SSF52129">
    <property type="entry name" value="Caspase-like"/>
    <property type="match status" value="1"/>
</dbReference>
<evidence type="ECO:0000259" key="3">
    <source>
        <dbReference type="PROSITE" id="PS50208"/>
    </source>
</evidence>
<keyword evidence="2" id="KW-0732">Signal</keyword>
<dbReference type="Gene3D" id="3.90.1580.10">
    <property type="entry name" value="paralog of FGE (formylglycine-generating enzyme)"/>
    <property type="match status" value="1"/>
</dbReference>
<gene>
    <name evidence="4" type="primary">egtB_2</name>
    <name evidence="4" type="ORF">GMJLKIPL_1605</name>
</gene>
<feature type="signal peptide" evidence="2">
    <location>
        <begin position="1"/>
        <end position="21"/>
    </location>
</feature>
<evidence type="ECO:0000256" key="2">
    <source>
        <dbReference type="SAM" id="SignalP"/>
    </source>
</evidence>
<dbReference type="InterPro" id="IPR016187">
    <property type="entry name" value="CTDL_fold"/>
</dbReference>
<keyword evidence="5" id="KW-1185">Reference proteome</keyword>
<dbReference type="InterPro" id="IPR042095">
    <property type="entry name" value="SUMF_sf"/>
</dbReference>
<organism evidence="4 5">
    <name type="scientific">Methylobacterium isbiliense</name>
    <dbReference type="NCBI Taxonomy" id="315478"/>
    <lineage>
        <taxon>Bacteria</taxon>
        <taxon>Pseudomonadati</taxon>
        <taxon>Pseudomonadota</taxon>
        <taxon>Alphaproteobacteria</taxon>
        <taxon>Hyphomicrobiales</taxon>
        <taxon>Methylobacteriaceae</taxon>
        <taxon>Methylobacterium</taxon>
    </lineage>
</organism>
<dbReference type="RefSeq" id="WP_238234574.1">
    <property type="nucleotide sequence ID" value="NZ_BPQQ01000018.1"/>
</dbReference>
<evidence type="ECO:0000313" key="5">
    <source>
        <dbReference type="Proteomes" id="UP001055153"/>
    </source>
</evidence>
<protein>
    <submittedName>
        <fullName evidence="4">Hercynine oxygenase</fullName>
    </submittedName>
</protein>
<dbReference type="InterPro" id="IPR005532">
    <property type="entry name" value="SUMF_dom"/>
</dbReference>
<feature type="domain" description="Caspase family p20" evidence="3">
    <location>
        <begin position="34"/>
        <end position="112"/>
    </location>
</feature>
<evidence type="ECO:0000256" key="1">
    <source>
        <dbReference type="SAM" id="MobiDB-lite"/>
    </source>
</evidence>
<name>A0ABQ4SD01_9HYPH</name>
<dbReference type="Pfam" id="PF00656">
    <property type="entry name" value="Peptidase_C14"/>
    <property type="match status" value="1"/>
</dbReference>
<feature type="region of interest" description="Disordered" evidence="1">
    <location>
        <begin position="262"/>
        <end position="292"/>
    </location>
</feature>
<reference evidence="4" key="2">
    <citation type="submission" date="2021-08" db="EMBL/GenBank/DDBJ databases">
        <authorList>
            <person name="Tani A."/>
            <person name="Ola A."/>
            <person name="Ogura Y."/>
            <person name="Katsura K."/>
            <person name="Hayashi T."/>
        </authorList>
    </citation>
    <scope>NUCLEOTIDE SEQUENCE</scope>
    <source>
        <strain evidence="4">DSM 17168</strain>
    </source>
</reference>
<dbReference type="Pfam" id="PF03781">
    <property type="entry name" value="FGE-sulfatase"/>
    <property type="match status" value="1"/>
</dbReference>
<comment type="caution">
    <text evidence="4">The sequence shown here is derived from an EMBL/GenBank/DDBJ whole genome shotgun (WGS) entry which is preliminary data.</text>
</comment>
<dbReference type="InterPro" id="IPR001309">
    <property type="entry name" value="Pept_C14_p20"/>
</dbReference>
<reference evidence="4" key="1">
    <citation type="journal article" date="2021" name="Front. Microbiol.">
        <title>Comprehensive Comparative Genomics and Phenotyping of Methylobacterium Species.</title>
        <authorList>
            <person name="Alessa O."/>
            <person name="Ogura Y."/>
            <person name="Fujitani Y."/>
            <person name="Takami H."/>
            <person name="Hayashi T."/>
            <person name="Sahin N."/>
            <person name="Tani A."/>
        </authorList>
    </citation>
    <scope>NUCLEOTIDE SEQUENCE</scope>
    <source>
        <strain evidence="4">DSM 17168</strain>
    </source>
</reference>
<dbReference type="Gene3D" id="3.40.50.1460">
    <property type="match status" value="1"/>
</dbReference>
<dbReference type="SUPFAM" id="SSF56436">
    <property type="entry name" value="C-type lectin-like"/>
    <property type="match status" value="1"/>
</dbReference>
<sequence>MACRLAAWALAVLICLGPALAQQTRAVVVDQGPRLALLLSNSAYAPGGADPLGTNRTARLLADELARLGFETDLATNLGRAQMRQRIDAFTDRIGRGAAVVLFFNGYAIRAGQQTFLVPVGSTITSEAQVRQEGVDLDGVLGEIARRGASATIAIIEAARRNPFEERFRALPEGLAAPELRDGMLVMFSTALDRPPEEGDDGSLFVRELIRQIATPDLSAEQAFARTRMAVARATGAKRVPFVSSSLLEDFVFAAPGIRPRPAPAPAAPPPPAPAPAPVAEAPAGGTPRPGETFQDCGTCPELVVVPPGDFTMVGEAEFEKPAHRVAIRRPFAIGRHEVTFAQWDACAAAGACKADIDDHGFGRGDRPVIDVSYDEVQAFLRWLSAQTRQTYRLPSEAEWEYAARAGSTTPFWWGAAAGNGRANCEDCSPAPPRRTLPVGSFRPNGFGLYDTAGNAAEWVEDCWNPTYRGAPADGAPWRAGQCQLRVLRGGSFTGRAAAVRSGARFRYDRDIRYYANGFRVVRDLP</sequence>
<dbReference type="PROSITE" id="PS50208">
    <property type="entry name" value="CASPASE_P20"/>
    <property type="match status" value="1"/>
</dbReference>
<dbReference type="EMBL" id="BPQQ01000018">
    <property type="protein sequence ID" value="GJD99687.1"/>
    <property type="molecule type" value="Genomic_DNA"/>
</dbReference>
<dbReference type="InterPro" id="IPR011600">
    <property type="entry name" value="Pept_C14_caspase"/>
</dbReference>